<evidence type="ECO:0000313" key="1">
    <source>
        <dbReference type="EMBL" id="VEL40664.1"/>
    </source>
</evidence>
<dbReference type="EMBL" id="CAAALY010265887">
    <property type="protein sequence ID" value="VEL40664.1"/>
    <property type="molecule type" value="Genomic_DNA"/>
</dbReference>
<comment type="caution">
    <text evidence="1">The sequence shown here is derived from an EMBL/GenBank/DDBJ whole genome shotgun (WGS) entry which is preliminary data.</text>
</comment>
<organism evidence="1 2">
    <name type="scientific">Protopolystoma xenopodis</name>
    <dbReference type="NCBI Taxonomy" id="117903"/>
    <lineage>
        <taxon>Eukaryota</taxon>
        <taxon>Metazoa</taxon>
        <taxon>Spiralia</taxon>
        <taxon>Lophotrochozoa</taxon>
        <taxon>Platyhelminthes</taxon>
        <taxon>Monogenea</taxon>
        <taxon>Polyopisthocotylea</taxon>
        <taxon>Polystomatidea</taxon>
        <taxon>Polystomatidae</taxon>
        <taxon>Protopolystoma</taxon>
    </lineage>
</organism>
<dbReference type="OrthoDB" id="448448at2759"/>
<name>A0A3S5AMJ6_9PLAT</name>
<proteinExistence type="predicted"/>
<dbReference type="AlphaFoldDB" id="A0A3S5AMJ6"/>
<sequence>MWRVSSLKEKTFKLVPELADLPFDAALPSTTTFTAFTALEASDDIGISSESESPSNMIMQLRKAANHTALLSRLIYPEPLLRELAQVLHADESHVKADVNLIFEDLSVMTDHQVHTTCSLYEVSAYG</sequence>
<protein>
    <submittedName>
        <fullName evidence="1">Uncharacterized protein</fullName>
    </submittedName>
</protein>
<reference evidence="1" key="1">
    <citation type="submission" date="2018-11" db="EMBL/GenBank/DDBJ databases">
        <authorList>
            <consortium name="Pathogen Informatics"/>
        </authorList>
    </citation>
    <scope>NUCLEOTIDE SEQUENCE</scope>
</reference>
<gene>
    <name evidence="1" type="ORF">PXEA_LOCUS34104</name>
</gene>
<keyword evidence="2" id="KW-1185">Reference proteome</keyword>
<accession>A0A3S5AMJ6</accession>
<dbReference type="Proteomes" id="UP000784294">
    <property type="component" value="Unassembled WGS sequence"/>
</dbReference>
<evidence type="ECO:0000313" key="2">
    <source>
        <dbReference type="Proteomes" id="UP000784294"/>
    </source>
</evidence>